<reference evidence="2 3" key="1">
    <citation type="submission" date="2014-03" db="EMBL/GenBank/DDBJ databases">
        <title>Draft Genome Sequences of Four Burkholderia Strains.</title>
        <authorList>
            <person name="Liu X.Y."/>
            <person name="Li C.X."/>
            <person name="Xu J.H."/>
        </authorList>
    </citation>
    <scope>NUCLEOTIDE SEQUENCE [LARGE SCALE GENOMIC DNA]</scope>
    <source>
        <strain evidence="2 3">OP-1</strain>
    </source>
</reference>
<feature type="compositionally biased region" description="Basic and acidic residues" evidence="1">
    <location>
        <begin position="7"/>
        <end position="26"/>
    </location>
</feature>
<evidence type="ECO:0000313" key="3">
    <source>
        <dbReference type="Proteomes" id="UP000027451"/>
    </source>
</evidence>
<evidence type="ECO:0000313" key="2">
    <source>
        <dbReference type="EMBL" id="KDR34241.1"/>
    </source>
</evidence>
<organism evidence="2 3">
    <name type="scientific">Caballeronia zhejiangensis</name>
    <dbReference type="NCBI Taxonomy" id="871203"/>
    <lineage>
        <taxon>Bacteria</taxon>
        <taxon>Pseudomonadati</taxon>
        <taxon>Pseudomonadota</taxon>
        <taxon>Betaproteobacteria</taxon>
        <taxon>Burkholderiales</taxon>
        <taxon>Burkholderiaceae</taxon>
        <taxon>Caballeronia</taxon>
    </lineage>
</organism>
<sequence>MTLTSNDAREHRALRPARDDGSDRRSTPAPKQALTGLMLRAKIHSASSAEYYGLRSEGVVEPSVQVVL</sequence>
<keyword evidence="3" id="KW-1185">Reference proteome</keyword>
<protein>
    <submittedName>
        <fullName evidence="2">Uncharacterized protein</fullName>
    </submittedName>
</protein>
<comment type="caution">
    <text evidence="2">The sequence shown here is derived from an EMBL/GenBank/DDBJ whole genome shotgun (WGS) entry which is preliminary data.</text>
</comment>
<feature type="region of interest" description="Disordered" evidence="1">
    <location>
        <begin position="1"/>
        <end position="33"/>
    </location>
</feature>
<dbReference type="Proteomes" id="UP000027451">
    <property type="component" value="Unassembled WGS sequence"/>
</dbReference>
<dbReference type="EMBL" id="JFHD01000001">
    <property type="protein sequence ID" value="KDR34241.1"/>
    <property type="molecule type" value="Genomic_DNA"/>
</dbReference>
<dbReference type="RefSeq" id="WP_033536882.1">
    <property type="nucleotide sequence ID" value="NZ_CP084286.1"/>
</dbReference>
<evidence type="ECO:0000256" key="1">
    <source>
        <dbReference type="SAM" id="MobiDB-lite"/>
    </source>
</evidence>
<accession>A0A656QUV8</accession>
<name>A0A656QUV8_9BURK</name>
<dbReference type="AlphaFoldDB" id="A0A656QUV8"/>
<proteinExistence type="predicted"/>
<gene>
    <name evidence="2" type="ORF">BG60_00120</name>
</gene>